<feature type="domain" description="Response regulatory" evidence="2">
    <location>
        <begin position="8"/>
        <end position="123"/>
    </location>
</feature>
<dbReference type="Proteomes" id="UP001556220">
    <property type="component" value="Unassembled WGS sequence"/>
</dbReference>
<dbReference type="PROSITE" id="PS50110">
    <property type="entry name" value="RESPONSE_REGULATORY"/>
    <property type="match status" value="1"/>
</dbReference>
<evidence type="ECO:0000313" key="4">
    <source>
        <dbReference type="Proteomes" id="UP001556220"/>
    </source>
</evidence>
<name>A0ABV3QEL1_9GAMM</name>
<dbReference type="EMBL" id="JBFOHK010000002">
    <property type="protein sequence ID" value="MEW9572247.1"/>
    <property type="molecule type" value="Genomic_DNA"/>
</dbReference>
<dbReference type="SMART" id="SM00448">
    <property type="entry name" value="REC"/>
    <property type="match status" value="1"/>
</dbReference>
<dbReference type="SUPFAM" id="SSF52172">
    <property type="entry name" value="CheY-like"/>
    <property type="match status" value="1"/>
</dbReference>
<dbReference type="PANTHER" id="PTHR43228:SF1">
    <property type="entry name" value="TWO-COMPONENT RESPONSE REGULATOR ARR22"/>
    <property type="match status" value="1"/>
</dbReference>
<protein>
    <submittedName>
        <fullName evidence="3">Response regulator transcription factor</fullName>
    </submittedName>
</protein>
<evidence type="ECO:0000259" key="2">
    <source>
        <dbReference type="PROSITE" id="PS50110"/>
    </source>
</evidence>
<proteinExistence type="predicted"/>
<evidence type="ECO:0000256" key="1">
    <source>
        <dbReference type="PROSITE-ProRule" id="PRU00169"/>
    </source>
</evidence>
<comment type="caution">
    <text evidence="3">The sequence shown here is derived from an EMBL/GenBank/DDBJ whole genome shotgun (WGS) entry which is preliminary data.</text>
</comment>
<dbReference type="RefSeq" id="WP_367854297.1">
    <property type="nucleotide sequence ID" value="NZ_JBFOHK010000002.1"/>
</dbReference>
<dbReference type="Gene3D" id="3.40.50.2300">
    <property type="match status" value="1"/>
</dbReference>
<dbReference type="InterPro" id="IPR001789">
    <property type="entry name" value="Sig_transdc_resp-reg_receiver"/>
</dbReference>
<keyword evidence="1" id="KW-0597">Phosphoprotein</keyword>
<evidence type="ECO:0000313" key="3">
    <source>
        <dbReference type="EMBL" id="MEW9572247.1"/>
    </source>
</evidence>
<sequence>MSESRKARVLLADDAKHVRQLLKAVLIPLNCEVVAEAENGEQAVTFYKEARPDVVLLDINMPGKDGRAALREIIAFDPHAVVVMLTSMSDLATIQGSLDEGASHYIRKDTPPAEMRELLSEVWKEHLTL</sequence>
<dbReference type="InterPro" id="IPR052048">
    <property type="entry name" value="ST_Response_Regulator"/>
</dbReference>
<organism evidence="3 4">
    <name type="scientific">Rhodanobacter lycopersici</name>
    <dbReference type="NCBI Taxonomy" id="3162487"/>
    <lineage>
        <taxon>Bacteria</taxon>
        <taxon>Pseudomonadati</taxon>
        <taxon>Pseudomonadota</taxon>
        <taxon>Gammaproteobacteria</taxon>
        <taxon>Lysobacterales</taxon>
        <taxon>Rhodanobacteraceae</taxon>
        <taxon>Rhodanobacter</taxon>
    </lineage>
</organism>
<keyword evidence="4" id="KW-1185">Reference proteome</keyword>
<dbReference type="Pfam" id="PF00072">
    <property type="entry name" value="Response_reg"/>
    <property type="match status" value="1"/>
</dbReference>
<dbReference type="InterPro" id="IPR011006">
    <property type="entry name" value="CheY-like_superfamily"/>
</dbReference>
<dbReference type="PANTHER" id="PTHR43228">
    <property type="entry name" value="TWO-COMPONENT RESPONSE REGULATOR"/>
    <property type="match status" value="1"/>
</dbReference>
<reference evidence="3 4" key="1">
    <citation type="submission" date="2024-06" db="EMBL/GenBank/DDBJ databases">
        <authorList>
            <person name="Woo H."/>
        </authorList>
    </citation>
    <scope>NUCLEOTIDE SEQUENCE [LARGE SCALE GENOMIC DNA]</scope>
    <source>
        <strain evidence="3 4">Si-c</strain>
    </source>
</reference>
<feature type="modified residue" description="4-aspartylphosphate" evidence="1">
    <location>
        <position position="58"/>
    </location>
</feature>
<gene>
    <name evidence="3" type="ORF">ABQJ54_10820</name>
</gene>
<accession>A0ABV3QEL1</accession>